<dbReference type="GeneID" id="25909456"/>
<evidence type="ECO:0000313" key="3">
    <source>
        <dbReference type="Proteomes" id="UP000054560"/>
    </source>
</evidence>
<accession>A0A0L0FPA3</accession>
<evidence type="ECO:0008006" key="4">
    <source>
        <dbReference type="Google" id="ProtNLM"/>
    </source>
</evidence>
<dbReference type="RefSeq" id="XP_014152524.1">
    <property type="nucleotide sequence ID" value="XM_014297049.1"/>
</dbReference>
<organism evidence="2 3">
    <name type="scientific">Sphaeroforma arctica JP610</name>
    <dbReference type="NCBI Taxonomy" id="667725"/>
    <lineage>
        <taxon>Eukaryota</taxon>
        <taxon>Ichthyosporea</taxon>
        <taxon>Ichthyophonida</taxon>
        <taxon>Sphaeroforma</taxon>
    </lineage>
</organism>
<name>A0A0L0FPA3_9EUKA</name>
<feature type="chain" id="PRO_5005538805" description="Secreted protein" evidence="1">
    <location>
        <begin position="23"/>
        <end position="99"/>
    </location>
</feature>
<dbReference type="EMBL" id="KQ242455">
    <property type="protein sequence ID" value="KNC78622.1"/>
    <property type="molecule type" value="Genomic_DNA"/>
</dbReference>
<keyword evidence="3" id="KW-1185">Reference proteome</keyword>
<dbReference type="PANTHER" id="PTHR12975">
    <property type="entry name" value="TRANSPORT PROTEIN TRAPP"/>
    <property type="match status" value="1"/>
</dbReference>
<dbReference type="PANTHER" id="PTHR12975:SF6">
    <property type="entry name" value="TRAFFICKING PROTEIN PARTICLE COMPLEX SUBUNIT 8"/>
    <property type="match status" value="1"/>
</dbReference>
<protein>
    <recommendedName>
        <fullName evidence="4">Secreted protein</fullName>
    </recommendedName>
</protein>
<dbReference type="Proteomes" id="UP000054560">
    <property type="component" value="Unassembled WGS sequence"/>
</dbReference>
<dbReference type="OrthoDB" id="203724at2759"/>
<gene>
    <name evidence="2" type="ORF">SARC_08952</name>
</gene>
<proteinExistence type="predicted"/>
<sequence>MCLCLLTTVAVSKAVCPTLCDALLVRDRDDVKKYLQCSDPTPWFNNTFRRAFFNCLRGSPHETFDHPVAILMIVASSDPDPVHFLQNSYNPGMRGARRA</sequence>
<dbReference type="GO" id="GO:1990072">
    <property type="term" value="C:TRAPPIII protein complex"/>
    <property type="evidence" value="ECO:0007669"/>
    <property type="project" value="TreeGrafter"/>
</dbReference>
<evidence type="ECO:0000256" key="1">
    <source>
        <dbReference type="SAM" id="SignalP"/>
    </source>
</evidence>
<reference evidence="2 3" key="1">
    <citation type="submission" date="2011-02" db="EMBL/GenBank/DDBJ databases">
        <title>The Genome Sequence of Sphaeroforma arctica JP610.</title>
        <authorList>
            <consortium name="The Broad Institute Genome Sequencing Platform"/>
            <person name="Russ C."/>
            <person name="Cuomo C."/>
            <person name="Young S.K."/>
            <person name="Zeng Q."/>
            <person name="Gargeya S."/>
            <person name="Alvarado L."/>
            <person name="Berlin A."/>
            <person name="Chapman S.B."/>
            <person name="Chen Z."/>
            <person name="Freedman E."/>
            <person name="Gellesch M."/>
            <person name="Goldberg J."/>
            <person name="Griggs A."/>
            <person name="Gujja S."/>
            <person name="Heilman E."/>
            <person name="Heiman D."/>
            <person name="Howarth C."/>
            <person name="Mehta T."/>
            <person name="Neiman D."/>
            <person name="Pearson M."/>
            <person name="Roberts A."/>
            <person name="Saif S."/>
            <person name="Shea T."/>
            <person name="Shenoy N."/>
            <person name="Sisk P."/>
            <person name="Stolte C."/>
            <person name="Sykes S."/>
            <person name="White J."/>
            <person name="Yandava C."/>
            <person name="Burger G."/>
            <person name="Gray M.W."/>
            <person name="Holland P.W.H."/>
            <person name="King N."/>
            <person name="Lang F.B.F."/>
            <person name="Roger A.J."/>
            <person name="Ruiz-Trillo I."/>
            <person name="Haas B."/>
            <person name="Nusbaum C."/>
            <person name="Birren B."/>
        </authorList>
    </citation>
    <scope>NUCLEOTIDE SEQUENCE [LARGE SCALE GENOMIC DNA]</scope>
    <source>
        <strain evidence="2 3">JP610</strain>
    </source>
</reference>
<dbReference type="InterPro" id="IPR024420">
    <property type="entry name" value="TRAPP_III_complex_Trs85"/>
</dbReference>
<evidence type="ECO:0000313" key="2">
    <source>
        <dbReference type="EMBL" id="KNC78622.1"/>
    </source>
</evidence>
<keyword evidence="1" id="KW-0732">Signal</keyword>
<feature type="signal peptide" evidence="1">
    <location>
        <begin position="1"/>
        <end position="22"/>
    </location>
</feature>
<dbReference type="AlphaFoldDB" id="A0A0L0FPA3"/>
<dbReference type="Pfam" id="PF12739">
    <property type="entry name" value="TRAPPC-Trs85"/>
    <property type="match status" value="1"/>
</dbReference>